<dbReference type="RefSeq" id="WP_281741959.1">
    <property type="nucleotide sequence ID" value="NZ_AP026973.1"/>
</dbReference>
<organism evidence="1">
    <name type="scientific">Polynucleobacter yangtzensis</name>
    <dbReference type="NCBI Taxonomy" id="1743159"/>
    <lineage>
        <taxon>Bacteria</taxon>
        <taxon>Pseudomonadati</taxon>
        <taxon>Pseudomonadota</taxon>
        <taxon>Betaproteobacteria</taxon>
        <taxon>Burkholderiales</taxon>
        <taxon>Burkholderiaceae</taxon>
        <taxon>Polynucleobacter</taxon>
    </lineage>
</organism>
<dbReference type="Proteomes" id="UP001211097">
    <property type="component" value="Chromosome"/>
</dbReference>
<protein>
    <recommendedName>
        <fullName evidence="2">Peptidase M48 domain-containing protein</fullName>
    </recommendedName>
</protein>
<dbReference type="KEGG" id="pyt:PKF023_13690"/>
<sequence>MKPVVLGLLLVVVVVLSGCAHLYKTQIHDVVYLSDSQFAQIPDGDVRVNSASGKPYVITQQHFQNLLAVRNKIVPVQGQYMQIALVDSDFHTLLLLSHDGKSYVAMSFDFLNIFGADEESLAAAMSHQYAHIAAGDNADVQDSREVKYFVTKEIVSTGVSLFATAAGGYGAGAAIDEAKRVQDKGIEDQVNPLGMKWLIDASYSPCGFLKIQYVIDKNSAVSSALTYLYTHPGIGDRVKLANQYLKENKLECNNLTPDPSAGIVGKSGRLSQQ</sequence>
<reference evidence="1" key="1">
    <citation type="submission" date="2022-11" db="EMBL/GenBank/DDBJ databases">
        <title>Complete Genome Sequences of three Polynucleobacter sp. Subcluster PnecC Strains KF022, KF023, and KF032 Isolated from a Shallow Eutrophic Lake in Japan.</title>
        <authorList>
            <person name="Ogata Y."/>
            <person name="Watanabe K."/>
            <person name="Takemine S."/>
            <person name="Shindo C."/>
            <person name="Kurokawa R."/>
            <person name="Suda W."/>
        </authorList>
    </citation>
    <scope>NUCLEOTIDE SEQUENCE</scope>
    <source>
        <strain evidence="1">KF023</strain>
    </source>
</reference>
<name>A0A9C7FIE5_9BURK</name>
<dbReference type="EMBL" id="AP026973">
    <property type="protein sequence ID" value="BDT77566.1"/>
    <property type="molecule type" value="Genomic_DNA"/>
</dbReference>
<dbReference type="AlphaFoldDB" id="A0A9C7FIE5"/>
<dbReference type="PROSITE" id="PS51257">
    <property type="entry name" value="PROKAR_LIPOPROTEIN"/>
    <property type="match status" value="1"/>
</dbReference>
<gene>
    <name evidence="1" type="ORF">PKF023_13690</name>
</gene>
<accession>A0A9C7FIE5</accession>
<proteinExistence type="predicted"/>
<evidence type="ECO:0008006" key="2">
    <source>
        <dbReference type="Google" id="ProtNLM"/>
    </source>
</evidence>
<evidence type="ECO:0000313" key="1">
    <source>
        <dbReference type="EMBL" id="BDT77566.1"/>
    </source>
</evidence>